<dbReference type="AlphaFoldDB" id="A0A9D7FIF4"/>
<comment type="caution">
    <text evidence="2">The sequence shown here is derived from an EMBL/GenBank/DDBJ whole genome shotgun (WGS) entry which is preliminary data.</text>
</comment>
<name>A0A9D7FIF4_9RHOO</name>
<evidence type="ECO:0000256" key="1">
    <source>
        <dbReference type="SAM" id="Phobius"/>
    </source>
</evidence>
<protein>
    <submittedName>
        <fullName evidence="2">Uncharacterized protein</fullName>
    </submittedName>
</protein>
<feature type="transmembrane region" description="Helical" evidence="1">
    <location>
        <begin position="41"/>
        <end position="65"/>
    </location>
</feature>
<gene>
    <name evidence="2" type="ORF">IPJ48_18175</name>
</gene>
<dbReference type="Proteomes" id="UP000886602">
    <property type="component" value="Unassembled WGS sequence"/>
</dbReference>
<keyword evidence="1" id="KW-0472">Membrane</keyword>
<dbReference type="EMBL" id="JADJNC010000055">
    <property type="protein sequence ID" value="MBK7424844.1"/>
    <property type="molecule type" value="Genomic_DNA"/>
</dbReference>
<evidence type="ECO:0000313" key="2">
    <source>
        <dbReference type="EMBL" id="MBK7424844.1"/>
    </source>
</evidence>
<keyword evidence="1" id="KW-1133">Transmembrane helix</keyword>
<organism evidence="2 3">
    <name type="scientific">Candidatus Propionivibrio dominans</name>
    <dbReference type="NCBI Taxonomy" id="2954373"/>
    <lineage>
        <taxon>Bacteria</taxon>
        <taxon>Pseudomonadati</taxon>
        <taxon>Pseudomonadota</taxon>
        <taxon>Betaproteobacteria</taxon>
        <taxon>Rhodocyclales</taxon>
        <taxon>Rhodocyclaceae</taxon>
        <taxon>Propionivibrio</taxon>
    </lineage>
</organism>
<proteinExistence type="predicted"/>
<sequence>MALALVIWMSRRLNPLLESFFSQRIHTVGIQSFQIVRAESIWIVLRAALSALRILAILAAAFAYLDFVLSRFPWTREFANRLGEIVLRPSKIMGHGLIGYIPTWSFSSSWRSSSASYCA</sequence>
<evidence type="ECO:0000313" key="3">
    <source>
        <dbReference type="Proteomes" id="UP000886602"/>
    </source>
</evidence>
<reference evidence="2" key="1">
    <citation type="submission" date="2020-10" db="EMBL/GenBank/DDBJ databases">
        <title>Connecting structure to function with the recovery of over 1000 high-quality activated sludge metagenome-assembled genomes encoding full-length rRNA genes using long-read sequencing.</title>
        <authorList>
            <person name="Singleton C.M."/>
            <person name="Petriglieri F."/>
            <person name="Kristensen J.M."/>
            <person name="Kirkegaard R.H."/>
            <person name="Michaelsen T.Y."/>
            <person name="Andersen M.H."/>
            <person name="Karst S.M."/>
            <person name="Dueholm M.S."/>
            <person name="Nielsen P.H."/>
            <person name="Albertsen M."/>
        </authorList>
    </citation>
    <scope>NUCLEOTIDE SEQUENCE</scope>
    <source>
        <strain evidence="2">EsbW_18-Q3-R4-48_MAXAC.044</strain>
    </source>
</reference>
<keyword evidence="1" id="KW-0812">Transmembrane</keyword>
<accession>A0A9D7FIF4</accession>